<comment type="caution">
    <text evidence="1">The sequence shown here is derived from an EMBL/GenBank/DDBJ whole genome shotgun (WGS) entry which is preliminary data.</text>
</comment>
<dbReference type="RefSeq" id="WP_205121982.1">
    <property type="nucleotide sequence ID" value="NZ_JAFBCM010000001.1"/>
</dbReference>
<proteinExistence type="predicted"/>
<gene>
    <name evidence="1" type="ORF">ACFOUW_02240</name>
</gene>
<dbReference type="EMBL" id="JBHRZH010000001">
    <property type="protein sequence ID" value="MFC3759648.1"/>
    <property type="molecule type" value="Genomic_DNA"/>
</dbReference>
<dbReference type="Proteomes" id="UP001595699">
    <property type="component" value="Unassembled WGS sequence"/>
</dbReference>
<organism evidence="1 2">
    <name type="scientific">Tenggerimyces flavus</name>
    <dbReference type="NCBI Taxonomy" id="1708749"/>
    <lineage>
        <taxon>Bacteria</taxon>
        <taxon>Bacillati</taxon>
        <taxon>Actinomycetota</taxon>
        <taxon>Actinomycetes</taxon>
        <taxon>Propionibacteriales</taxon>
        <taxon>Nocardioidaceae</taxon>
        <taxon>Tenggerimyces</taxon>
    </lineage>
</organism>
<evidence type="ECO:0000313" key="1">
    <source>
        <dbReference type="EMBL" id="MFC3759648.1"/>
    </source>
</evidence>
<evidence type="ECO:0000313" key="2">
    <source>
        <dbReference type="Proteomes" id="UP001595699"/>
    </source>
</evidence>
<keyword evidence="2" id="KW-1185">Reference proteome</keyword>
<sequence>MDELPPVMLEQGRLRATLEGARVYGREHPDEFGGLNWINDEPVRVVFWATDHLDDHRRALAAGRVEHPERVVVRQCRYTERQVDAWLDEVHRLLVDRPRTPRVTSWGQHLGEDGIGIQVTIWPWSDEGAEWVRDKLAPIPIEVAAMPPAKFLGPYSAGQP</sequence>
<accession>A0ABV7Y4M9</accession>
<name>A0ABV7Y4M9_9ACTN</name>
<reference evidence="2" key="1">
    <citation type="journal article" date="2019" name="Int. J. Syst. Evol. Microbiol.">
        <title>The Global Catalogue of Microorganisms (GCM) 10K type strain sequencing project: providing services to taxonomists for standard genome sequencing and annotation.</title>
        <authorList>
            <consortium name="The Broad Institute Genomics Platform"/>
            <consortium name="The Broad Institute Genome Sequencing Center for Infectious Disease"/>
            <person name="Wu L."/>
            <person name="Ma J."/>
        </authorList>
    </citation>
    <scope>NUCLEOTIDE SEQUENCE [LARGE SCALE GENOMIC DNA]</scope>
    <source>
        <strain evidence="2">CGMCC 4.7241</strain>
    </source>
</reference>
<protein>
    <submittedName>
        <fullName evidence="1">Uncharacterized protein</fullName>
    </submittedName>
</protein>